<evidence type="ECO:0000256" key="3">
    <source>
        <dbReference type="ARBA" id="ARBA00023163"/>
    </source>
</evidence>
<keyword evidence="3" id="KW-0804">Transcription</keyword>
<proteinExistence type="predicted"/>
<dbReference type="SMART" id="SM00895">
    <property type="entry name" value="FCD"/>
    <property type="match status" value="1"/>
</dbReference>
<feature type="domain" description="HTH gntR-type" evidence="4">
    <location>
        <begin position="13"/>
        <end position="80"/>
    </location>
</feature>
<dbReference type="CDD" id="cd07377">
    <property type="entry name" value="WHTH_GntR"/>
    <property type="match status" value="1"/>
</dbReference>
<gene>
    <name evidence="5" type="ORF">H9704_13915</name>
</gene>
<accession>A0A9D2N321</accession>
<evidence type="ECO:0000256" key="2">
    <source>
        <dbReference type="ARBA" id="ARBA00023125"/>
    </source>
</evidence>
<organism evidence="5 6">
    <name type="scientific">Candidatus Enterocloster excrementipullorum</name>
    <dbReference type="NCBI Taxonomy" id="2838559"/>
    <lineage>
        <taxon>Bacteria</taxon>
        <taxon>Bacillati</taxon>
        <taxon>Bacillota</taxon>
        <taxon>Clostridia</taxon>
        <taxon>Lachnospirales</taxon>
        <taxon>Lachnospiraceae</taxon>
        <taxon>Enterocloster</taxon>
    </lineage>
</organism>
<evidence type="ECO:0000256" key="1">
    <source>
        <dbReference type="ARBA" id="ARBA00023015"/>
    </source>
</evidence>
<sequence length="229" mass="26194">MPIPSTPRDVDRVSAQQQIYNTLKDWIVDGTLVPGEFINDSEIAKYFSVSRTPVREAILLLSQQDFVKIMPSKGTKVTETSEEAAAFIYEAISCLSAEIARLAVRKQKPGDIDELKRLNARFAFIMEAQDYSRILEADTNFHNYILKMADNPYMESCWRQILPHAHRYELLYFKSGINKEQSVADHDDIIRAIADKSEGEAARFSQQNWIGFFNERLRPQLIEAGAKKS</sequence>
<protein>
    <submittedName>
        <fullName evidence="5">GntR family transcriptional regulator</fullName>
    </submittedName>
</protein>
<comment type="caution">
    <text evidence="5">The sequence shown here is derived from an EMBL/GenBank/DDBJ whole genome shotgun (WGS) entry which is preliminary data.</text>
</comment>
<dbReference type="InterPro" id="IPR036390">
    <property type="entry name" value="WH_DNA-bd_sf"/>
</dbReference>
<reference evidence="5" key="2">
    <citation type="submission" date="2021-04" db="EMBL/GenBank/DDBJ databases">
        <authorList>
            <person name="Gilroy R."/>
        </authorList>
    </citation>
    <scope>NUCLEOTIDE SEQUENCE</scope>
    <source>
        <strain evidence="5">CHK180-15479</strain>
    </source>
</reference>
<evidence type="ECO:0000313" key="6">
    <source>
        <dbReference type="Proteomes" id="UP000823910"/>
    </source>
</evidence>
<dbReference type="PANTHER" id="PTHR43537">
    <property type="entry name" value="TRANSCRIPTIONAL REGULATOR, GNTR FAMILY"/>
    <property type="match status" value="1"/>
</dbReference>
<dbReference type="EMBL" id="DWWT01000076">
    <property type="protein sequence ID" value="HJC07216.1"/>
    <property type="molecule type" value="Genomic_DNA"/>
</dbReference>
<dbReference type="Gene3D" id="1.20.120.530">
    <property type="entry name" value="GntR ligand-binding domain-like"/>
    <property type="match status" value="1"/>
</dbReference>
<name>A0A9D2N321_9FIRM</name>
<dbReference type="AlphaFoldDB" id="A0A9D2N321"/>
<dbReference type="SMART" id="SM00345">
    <property type="entry name" value="HTH_GNTR"/>
    <property type="match status" value="1"/>
</dbReference>
<dbReference type="SUPFAM" id="SSF48008">
    <property type="entry name" value="GntR ligand-binding domain-like"/>
    <property type="match status" value="1"/>
</dbReference>
<evidence type="ECO:0000259" key="4">
    <source>
        <dbReference type="PROSITE" id="PS50949"/>
    </source>
</evidence>
<keyword evidence="1" id="KW-0805">Transcription regulation</keyword>
<evidence type="ECO:0000313" key="5">
    <source>
        <dbReference type="EMBL" id="HJC07216.1"/>
    </source>
</evidence>
<dbReference type="InterPro" id="IPR008920">
    <property type="entry name" value="TF_FadR/GntR_C"/>
</dbReference>
<dbReference type="GO" id="GO:0003700">
    <property type="term" value="F:DNA-binding transcription factor activity"/>
    <property type="evidence" value="ECO:0007669"/>
    <property type="project" value="InterPro"/>
</dbReference>
<dbReference type="PANTHER" id="PTHR43537:SF24">
    <property type="entry name" value="GLUCONATE OPERON TRANSCRIPTIONAL REPRESSOR"/>
    <property type="match status" value="1"/>
</dbReference>
<dbReference type="InterPro" id="IPR000524">
    <property type="entry name" value="Tscrpt_reg_HTH_GntR"/>
</dbReference>
<dbReference type="Pfam" id="PF00392">
    <property type="entry name" value="GntR"/>
    <property type="match status" value="1"/>
</dbReference>
<dbReference type="Gene3D" id="1.10.10.10">
    <property type="entry name" value="Winged helix-like DNA-binding domain superfamily/Winged helix DNA-binding domain"/>
    <property type="match status" value="1"/>
</dbReference>
<dbReference type="GO" id="GO:0003677">
    <property type="term" value="F:DNA binding"/>
    <property type="evidence" value="ECO:0007669"/>
    <property type="project" value="UniProtKB-KW"/>
</dbReference>
<keyword evidence="2" id="KW-0238">DNA-binding</keyword>
<reference evidence="5" key="1">
    <citation type="journal article" date="2021" name="PeerJ">
        <title>Extensive microbial diversity within the chicken gut microbiome revealed by metagenomics and culture.</title>
        <authorList>
            <person name="Gilroy R."/>
            <person name="Ravi A."/>
            <person name="Getino M."/>
            <person name="Pursley I."/>
            <person name="Horton D.L."/>
            <person name="Alikhan N.F."/>
            <person name="Baker D."/>
            <person name="Gharbi K."/>
            <person name="Hall N."/>
            <person name="Watson M."/>
            <person name="Adriaenssens E.M."/>
            <person name="Foster-Nyarko E."/>
            <person name="Jarju S."/>
            <person name="Secka A."/>
            <person name="Antonio M."/>
            <person name="Oren A."/>
            <person name="Chaudhuri R.R."/>
            <person name="La Ragione R."/>
            <person name="Hildebrand F."/>
            <person name="Pallen M.J."/>
        </authorList>
    </citation>
    <scope>NUCLEOTIDE SEQUENCE</scope>
    <source>
        <strain evidence="5">CHK180-15479</strain>
    </source>
</reference>
<dbReference type="Pfam" id="PF07729">
    <property type="entry name" value="FCD"/>
    <property type="match status" value="1"/>
</dbReference>
<dbReference type="InterPro" id="IPR011711">
    <property type="entry name" value="GntR_C"/>
</dbReference>
<dbReference type="InterPro" id="IPR036388">
    <property type="entry name" value="WH-like_DNA-bd_sf"/>
</dbReference>
<dbReference type="PROSITE" id="PS50949">
    <property type="entry name" value="HTH_GNTR"/>
    <property type="match status" value="1"/>
</dbReference>
<dbReference type="SUPFAM" id="SSF46785">
    <property type="entry name" value="Winged helix' DNA-binding domain"/>
    <property type="match status" value="1"/>
</dbReference>
<dbReference type="Proteomes" id="UP000823910">
    <property type="component" value="Unassembled WGS sequence"/>
</dbReference>